<reference evidence="3" key="1">
    <citation type="submission" date="2022-01" db="EMBL/GenBank/DDBJ databases">
        <authorList>
            <person name="King R."/>
        </authorList>
    </citation>
    <scope>NUCLEOTIDE SEQUENCE</scope>
</reference>
<keyword evidence="4" id="KW-1185">Reference proteome</keyword>
<evidence type="ECO:0000256" key="2">
    <source>
        <dbReference type="SAM" id="MobiDB-lite"/>
    </source>
</evidence>
<evidence type="ECO:0000256" key="1">
    <source>
        <dbReference type="SAM" id="Coils"/>
    </source>
</evidence>
<dbReference type="AlphaFoldDB" id="A0A9N9RTJ7"/>
<feature type="compositionally biased region" description="Low complexity" evidence="2">
    <location>
        <begin position="233"/>
        <end position="255"/>
    </location>
</feature>
<organism evidence="3 4">
    <name type="scientific">Chironomus riparius</name>
    <dbReference type="NCBI Taxonomy" id="315576"/>
    <lineage>
        <taxon>Eukaryota</taxon>
        <taxon>Metazoa</taxon>
        <taxon>Ecdysozoa</taxon>
        <taxon>Arthropoda</taxon>
        <taxon>Hexapoda</taxon>
        <taxon>Insecta</taxon>
        <taxon>Pterygota</taxon>
        <taxon>Neoptera</taxon>
        <taxon>Endopterygota</taxon>
        <taxon>Diptera</taxon>
        <taxon>Nematocera</taxon>
        <taxon>Chironomoidea</taxon>
        <taxon>Chironomidae</taxon>
        <taxon>Chironominae</taxon>
        <taxon>Chironomus</taxon>
    </lineage>
</organism>
<feature type="coiled-coil region" evidence="1">
    <location>
        <begin position="262"/>
        <end position="289"/>
    </location>
</feature>
<evidence type="ECO:0000313" key="3">
    <source>
        <dbReference type="EMBL" id="CAG9803274.1"/>
    </source>
</evidence>
<dbReference type="EMBL" id="OU895878">
    <property type="protein sequence ID" value="CAG9803274.1"/>
    <property type="molecule type" value="Genomic_DNA"/>
</dbReference>
<sequence length="697" mass="80812">MLHICKAYHHKEVEVDGEGRMEKQLVRNANYVANDSSEFFQQLKNAQTEVFEWLQDEFHFYLNDEIPARVKRDIAAENGDDWYRNFECRVNNKSCSIGMPFNDGGQHSVKKISGLFGNVELVDNVKQKQKQRIQSTIRNNRVDDDVGEKLQAPKPHNNDNGRINDKNMEGEIQQQVQHLAFDVSDHRSDIHAKNSNDNSAINGLLNVRASIAAKENEIHEIEMRHQKHLTALSSSSSSLPSMLPDSSSSDTSSTYLDENLLNDNQLDDVSKQEQNLQQEREQHRQIMINEYSSNSNFHSNLDTSLENNVKRSSGQKQIHYDDQLDTKQNNLYDELKDMSNFQHQMRFNEPHHRVKRRDVINQINYRSEKDFDGLGDSIDYDNDEMNYNNSLLKNDNQQHVNTSAETTKQEMNNVNEKFSNDKSDYNEAAVNNNDETIGKMSSSSSNNAKIIKKREIGDLPSRSQHEHLYSIKGRQKISDLISGELPNAIVKAVNKLVNSNDMLRRFVKPKLNEPKYTILKDSTRISSIKINNMMSELVSYINELVNDQVRMRSCIPLTQELQDFYQQLMGTNRKESAGNVIYDDDDNSIQNFLRTKKKSKRNVNHIRSKRLDLIEKCDKVHHFHTKCLQISECKQVKPSLILYFKRHEEICSVLKKSYEAGPLIKFKRSFEGLDVSPQFAKLYNFKNYFLESKQNDL</sequence>
<reference evidence="3" key="2">
    <citation type="submission" date="2022-10" db="EMBL/GenBank/DDBJ databases">
        <authorList>
            <consortium name="ENA_rothamsted_submissions"/>
            <consortium name="culmorum"/>
            <person name="King R."/>
        </authorList>
    </citation>
    <scope>NUCLEOTIDE SEQUENCE</scope>
</reference>
<protein>
    <submittedName>
        <fullName evidence="3">Uncharacterized protein</fullName>
    </submittedName>
</protein>
<keyword evidence="1" id="KW-0175">Coiled coil</keyword>
<feature type="region of interest" description="Disordered" evidence="2">
    <location>
        <begin position="231"/>
        <end position="255"/>
    </location>
</feature>
<dbReference type="OrthoDB" id="8035982at2759"/>
<proteinExistence type="predicted"/>
<dbReference type="Proteomes" id="UP001153620">
    <property type="component" value="Chromosome 2"/>
</dbReference>
<gene>
    <name evidence="3" type="ORF">CHIRRI_LOCUS6175</name>
</gene>
<name>A0A9N9RTJ7_9DIPT</name>
<evidence type="ECO:0000313" key="4">
    <source>
        <dbReference type="Proteomes" id="UP001153620"/>
    </source>
</evidence>
<accession>A0A9N9RTJ7</accession>